<evidence type="ECO:0000313" key="7">
    <source>
        <dbReference type="EMBL" id="MBW4662177.1"/>
    </source>
</evidence>
<dbReference type="SUPFAM" id="SSF103473">
    <property type="entry name" value="MFS general substrate transporter"/>
    <property type="match status" value="1"/>
</dbReference>
<dbReference type="GO" id="GO:0016020">
    <property type="term" value="C:membrane"/>
    <property type="evidence" value="ECO:0007669"/>
    <property type="project" value="UniProtKB-SubCell"/>
</dbReference>
<feature type="transmembrane region" description="Helical" evidence="6">
    <location>
        <begin position="95"/>
        <end position="112"/>
    </location>
</feature>
<dbReference type="CDD" id="cd17486">
    <property type="entry name" value="MFS_AmpG_like"/>
    <property type="match status" value="1"/>
</dbReference>
<dbReference type="Pfam" id="PF07690">
    <property type="entry name" value="MFS_1"/>
    <property type="match status" value="1"/>
</dbReference>
<keyword evidence="4 6" id="KW-1133">Transmembrane helix</keyword>
<feature type="transmembrane region" description="Helical" evidence="6">
    <location>
        <begin position="64"/>
        <end position="83"/>
    </location>
</feature>
<gene>
    <name evidence="7" type="ORF">KME15_26280</name>
</gene>
<comment type="subcellular location">
    <subcellularLocation>
        <location evidence="1">Membrane</location>
        <topology evidence="1">Multi-pass membrane protein</topology>
    </subcellularLocation>
</comment>
<dbReference type="InterPro" id="IPR011701">
    <property type="entry name" value="MFS"/>
</dbReference>
<feature type="transmembrane region" description="Helical" evidence="6">
    <location>
        <begin position="278"/>
        <end position="298"/>
    </location>
</feature>
<feature type="transmembrane region" description="Helical" evidence="6">
    <location>
        <begin position="157"/>
        <end position="181"/>
    </location>
</feature>
<keyword evidence="3 6" id="KW-0812">Transmembrane</keyword>
<evidence type="ECO:0000313" key="8">
    <source>
        <dbReference type="Proteomes" id="UP000757435"/>
    </source>
</evidence>
<evidence type="ECO:0000256" key="2">
    <source>
        <dbReference type="ARBA" id="ARBA00022448"/>
    </source>
</evidence>
<keyword evidence="5 6" id="KW-0472">Membrane</keyword>
<dbReference type="NCBIfam" id="TIGR00901">
    <property type="entry name" value="2A0125"/>
    <property type="match status" value="1"/>
</dbReference>
<protein>
    <submittedName>
        <fullName evidence="7">AmpG family muropeptide MFS transporter</fullName>
    </submittedName>
</protein>
<dbReference type="GO" id="GO:0022857">
    <property type="term" value="F:transmembrane transporter activity"/>
    <property type="evidence" value="ECO:0007669"/>
    <property type="project" value="InterPro"/>
</dbReference>
<dbReference type="AlphaFoldDB" id="A0A951QFQ1"/>
<feature type="transmembrane region" description="Helical" evidence="6">
    <location>
        <begin position="28"/>
        <end position="44"/>
    </location>
</feature>
<feature type="transmembrane region" description="Helical" evidence="6">
    <location>
        <begin position="333"/>
        <end position="357"/>
    </location>
</feature>
<feature type="transmembrane region" description="Helical" evidence="6">
    <location>
        <begin position="236"/>
        <end position="253"/>
    </location>
</feature>
<feature type="transmembrane region" description="Helical" evidence="6">
    <location>
        <begin position="187"/>
        <end position="207"/>
    </location>
</feature>
<dbReference type="Proteomes" id="UP000757435">
    <property type="component" value="Unassembled WGS sequence"/>
</dbReference>
<organism evidence="7 8">
    <name type="scientific">Drouetiella hepatica Uher 2000/2452</name>
    <dbReference type="NCBI Taxonomy" id="904376"/>
    <lineage>
        <taxon>Bacteria</taxon>
        <taxon>Bacillati</taxon>
        <taxon>Cyanobacteriota</taxon>
        <taxon>Cyanophyceae</taxon>
        <taxon>Oculatellales</taxon>
        <taxon>Oculatellaceae</taxon>
        <taxon>Drouetiella</taxon>
    </lineage>
</organism>
<evidence type="ECO:0000256" key="5">
    <source>
        <dbReference type="ARBA" id="ARBA00023136"/>
    </source>
</evidence>
<feature type="transmembrane region" description="Helical" evidence="6">
    <location>
        <begin position="396"/>
        <end position="420"/>
    </location>
</feature>
<reference evidence="7" key="1">
    <citation type="submission" date="2021-05" db="EMBL/GenBank/DDBJ databases">
        <authorList>
            <person name="Pietrasiak N."/>
            <person name="Ward R."/>
            <person name="Stajich J.E."/>
            <person name="Kurbessoian T."/>
        </authorList>
    </citation>
    <scope>NUCLEOTIDE SEQUENCE</scope>
    <source>
        <strain evidence="7">UHER 2000/2452</strain>
    </source>
</reference>
<evidence type="ECO:0000256" key="4">
    <source>
        <dbReference type="ARBA" id="ARBA00022989"/>
    </source>
</evidence>
<dbReference type="Gene3D" id="1.20.1250.20">
    <property type="entry name" value="MFS general substrate transporter like domains"/>
    <property type="match status" value="1"/>
</dbReference>
<evidence type="ECO:0000256" key="6">
    <source>
        <dbReference type="SAM" id="Phobius"/>
    </source>
</evidence>
<feature type="transmembrane region" description="Helical" evidence="6">
    <location>
        <begin position="307"/>
        <end position="327"/>
    </location>
</feature>
<evidence type="ECO:0000256" key="1">
    <source>
        <dbReference type="ARBA" id="ARBA00004141"/>
    </source>
</evidence>
<dbReference type="EMBL" id="JAHHHD010000061">
    <property type="protein sequence ID" value="MBW4662177.1"/>
    <property type="molecule type" value="Genomic_DNA"/>
</dbReference>
<keyword evidence="2" id="KW-0813">Transport</keyword>
<dbReference type="InterPro" id="IPR004752">
    <property type="entry name" value="AmpG_permease/AT-1"/>
</dbReference>
<dbReference type="PANTHER" id="PTHR12778">
    <property type="entry name" value="SOLUTE CARRIER FAMILY 33 ACETYL-COA TRANSPORTER -RELATED"/>
    <property type="match status" value="1"/>
</dbReference>
<evidence type="ECO:0000256" key="3">
    <source>
        <dbReference type="ARBA" id="ARBA00022692"/>
    </source>
</evidence>
<sequence>MAKPDRPHYPIALLSMSSLLQVFQSRKILALLLLGFSSGLPLLLTSKTLQAWMTVANVDLRDIGLFSLVALPYSLKFLWSPLLDRFVPPFLGRRRGWLIIAQVALVLAIGAMSLQDPSKNLELLAINALAIAFFSASQDIAFDAYRVDVLEEREAGAGAAITVLGYRIALLVTGALALILADRMPWTIVYLYLAGLMALSIGFTLWAPEPERRVRPPESLAEAVKLPFLEFFQRSGVLRGSVILVFVVLYKFGDGLVNNMATPFLLQTGFSQTDIGQIQGGMGLLATIVGALTGGAVLSRIGINRSLWIFGALQALSNLAYLALAQVGQNYSLMVLTINIENFCAGLVTAAFVAFLMSCCNPSFSATQFALLSSLMAVSRDILVAPAGQIAKVTGWAPFFLLSLVAALPGLLLLPICAPWKSPVPALSRPGLEDSE</sequence>
<proteinExistence type="predicted"/>
<name>A0A951QFQ1_9CYAN</name>
<comment type="caution">
    <text evidence="7">The sequence shown here is derived from an EMBL/GenBank/DDBJ whole genome shotgun (WGS) entry which is preliminary data.</text>
</comment>
<dbReference type="FunFam" id="1.20.1250.20:FF:000072">
    <property type="entry name" value="Muropeptide transporter AmpG"/>
    <property type="match status" value="1"/>
</dbReference>
<dbReference type="InterPro" id="IPR036259">
    <property type="entry name" value="MFS_trans_sf"/>
</dbReference>
<accession>A0A951QFQ1</accession>
<dbReference type="PANTHER" id="PTHR12778:SF10">
    <property type="entry name" value="MAJOR FACILITATOR SUPERFAMILY DOMAIN-CONTAINING PROTEIN 3"/>
    <property type="match status" value="1"/>
</dbReference>
<reference evidence="7" key="2">
    <citation type="journal article" date="2022" name="Microbiol. Resour. Announc.">
        <title>Metagenome Sequencing to Explore Phylogenomics of Terrestrial Cyanobacteria.</title>
        <authorList>
            <person name="Ward R.D."/>
            <person name="Stajich J.E."/>
            <person name="Johansen J.R."/>
            <person name="Huntemann M."/>
            <person name="Clum A."/>
            <person name="Foster B."/>
            <person name="Foster B."/>
            <person name="Roux S."/>
            <person name="Palaniappan K."/>
            <person name="Varghese N."/>
            <person name="Mukherjee S."/>
            <person name="Reddy T.B.K."/>
            <person name="Daum C."/>
            <person name="Copeland A."/>
            <person name="Chen I.A."/>
            <person name="Ivanova N.N."/>
            <person name="Kyrpides N.C."/>
            <person name="Shapiro N."/>
            <person name="Eloe-Fadrosh E.A."/>
            <person name="Pietrasiak N."/>
        </authorList>
    </citation>
    <scope>NUCLEOTIDE SEQUENCE</scope>
    <source>
        <strain evidence="7">UHER 2000/2452</strain>
    </source>
</reference>
<feature type="transmembrane region" description="Helical" evidence="6">
    <location>
        <begin position="124"/>
        <end position="145"/>
    </location>
</feature>